<sequence>MEDGLQPVLALVTHRHPVRAGNAGAGPGRQGLFQPAIRCYLRRRRIPATIPERRDQQANRFKQFRAIATRFDKTAISCRGMVDLTTLLIRLCGHR</sequence>
<evidence type="ECO:0000313" key="1">
    <source>
        <dbReference type="EMBL" id="GAA3578071.1"/>
    </source>
</evidence>
<comment type="caution">
    <text evidence="1">The sequence shown here is derived from an EMBL/GenBank/DDBJ whole genome shotgun (WGS) entry which is preliminary data.</text>
</comment>
<proteinExistence type="predicted"/>
<gene>
    <name evidence="1" type="ORF">GCM10022222_73540</name>
</gene>
<dbReference type="EMBL" id="BAAAZN010000022">
    <property type="protein sequence ID" value="GAA3578071.1"/>
    <property type="molecule type" value="Genomic_DNA"/>
</dbReference>
<name>A0ABP6Y6B2_9PSEU</name>
<protein>
    <recommendedName>
        <fullName evidence="3">Transposase</fullName>
    </recommendedName>
</protein>
<evidence type="ECO:0008006" key="3">
    <source>
        <dbReference type="Google" id="ProtNLM"/>
    </source>
</evidence>
<organism evidence="1 2">
    <name type="scientific">Amycolatopsis ultiminotia</name>
    <dbReference type="NCBI Taxonomy" id="543629"/>
    <lineage>
        <taxon>Bacteria</taxon>
        <taxon>Bacillati</taxon>
        <taxon>Actinomycetota</taxon>
        <taxon>Actinomycetes</taxon>
        <taxon>Pseudonocardiales</taxon>
        <taxon>Pseudonocardiaceae</taxon>
        <taxon>Amycolatopsis</taxon>
    </lineage>
</organism>
<dbReference type="RefSeq" id="WP_344867944.1">
    <property type="nucleotide sequence ID" value="NZ_BAAAZN010000022.1"/>
</dbReference>
<dbReference type="Proteomes" id="UP001500689">
    <property type="component" value="Unassembled WGS sequence"/>
</dbReference>
<evidence type="ECO:0000313" key="2">
    <source>
        <dbReference type="Proteomes" id="UP001500689"/>
    </source>
</evidence>
<keyword evidence="2" id="KW-1185">Reference proteome</keyword>
<accession>A0ABP6Y6B2</accession>
<reference evidence="2" key="1">
    <citation type="journal article" date="2019" name="Int. J. Syst. Evol. Microbiol.">
        <title>The Global Catalogue of Microorganisms (GCM) 10K type strain sequencing project: providing services to taxonomists for standard genome sequencing and annotation.</title>
        <authorList>
            <consortium name="The Broad Institute Genomics Platform"/>
            <consortium name="The Broad Institute Genome Sequencing Center for Infectious Disease"/>
            <person name="Wu L."/>
            <person name="Ma J."/>
        </authorList>
    </citation>
    <scope>NUCLEOTIDE SEQUENCE [LARGE SCALE GENOMIC DNA]</scope>
    <source>
        <strain evidence="2">JCM 16898</strain>
    </source>
</reference>